<reference evidence="2" key="1">
    <citation type="journal article" date="2012" name="J. Bacteriol.">
        <title>Genome Sequence of Micromonospora lupini Lupac 08, Isolated from Root Nodules of Lupinus angustifolius.</title>
        <authorList>
            <person name="Alonso-Vega P."/>
            <person name="Normand P."/>
            <person name="Bacigalupe R."/>
            <person name="Pujic P."/>
            <person name="Lajus A."/>
            <person name="Vallenet D."/>
            <person name="Carro L."/>
            <person name="Coll P."/>
            <person name="Trujillo M.E."/>
        </authorList>
    </citation>
    <scope>NUCLEOTIDE SEQUENCE [LARGE SCALE GENOMIC DNA]</scope>
    <source>
        <strain evidence="2">Lupac 08</strain>
    </source>
</reference>
<name>I0KZN6_9ACTN</name>
<accession>I0KZN6</accession>
<dbReference type="AlphaFoldDB" id="I0KZN6"/>
<gene>
    <name evidence="1" type="ORF">MILUP08_41952</name>
</gene>
<dbReference type="OrthoDB" id="4216415at2"/>
<organism evidence="1 2">
    <name type="scientific">Micromonospora lupini str. Lupac 08</name>
    <dbReference type="NCBI Taxonomy" id="1150864"/>
    <lineage>
        <taxon>Bacteria</taxon>
        <taxon>Bacillati</taxon>
        <taxon>Actinomycetota</taxon>
        <taxon>Actinomycetes</taxon>
        <taxon>Micromonosporales</taxon>
        <taxon>Micromonosporaceae</taxon>
        <taxon>Micromonospora</taxon>
    </lineage>
</organism>
<dbReference type="EMBL" id="CAIE01000017">
    <property type="protein sequence ID" value="CCH17033.1"/>
    <property type="molecule type" value="Genomic_DNA"/>
</dbReference>
<dbReference type="Proteomes" id="UP000003448">
    <property type="component" value="Unassembled WGS sequence"/>
</dbReference>
<evidence type="ECO:0000313" key="2">
    <source>
        <dbReference type="Proteomes" id="UP000003448"/>
    </source>
</evidence>
<protein>
    <submittedName>
        <fullName evidence="1">Uncharacterized protein</fullName>
    </submittedName>
</protein>
<sequence>MSVIHVPGAELERVHELLRRTKELMDSASIRSMGAVVDTLGQRSLEDAAHHFEKRWGDGRHVVAKDLEGVRDAAKAVADAFREADTQTVNALTAPAEGAAP</sequence>
<proteinExistence type="predicted"/>
<keyword evidence="2" id="KW-1185">Reference proteome</keyword>
<dbReference type="RefSeq" id="WP_007457401.1">
    <property type="nucleotide sequence ID" value="NZ_HF570108.1"/>
</dbReference>
<comment type="caution">
    <text evidence="1">The sequence shown here is derived from an EMBL/GenBank/DDBJ whole genome shotgun (WGS) entry which is preliminary data.</text>
</comment>
<dbReference type="STRING" id="1150864.MILUP08_41952"/>
<evidence type="ECO:0000313" key="1">
    <source>
        <dbReference type="EMBL" id="CCH17033.1"/>
    </source>
</evidence>